<proteinExistence type="predicted"/>
<dbReference type="NCBIfam" id="NF011927">
    <property type="entry name" value="PRK15398.1"/>
    <property type="match status" value="1"/>
</dbReference>
<evidence type="ECO:0000256" key="1">
    <source>
        <dbReference type="ARBA" id="ARBA00023002"/>
    </source>
</evidence>
<dbReference type="InterPro" id="IPR016163">
    <property type="entry name" value="Ald_DH_C"/>
</dbReference>
<dbReference type="InterPro" id="IPR012408">
    <property type="entry name" value="Acetald_propionald_DH-rel"/>
</dbReference>
<evidence type="ECO:0000313" key="5">
    <source>
        <dbReference type="Proteomes" id="UP000219336"/>
    </source>
</evidence>
<dbReference type="Proteomes" id="UP000219336">
    <property type="component" value="Unassembled WGS sequence"/>
</dbReference>
<dbReference type="AlphaFoldDB" id="A0A240EF41"/>
<feature type="domain" description="Aldehyde dehydrogenase" evidence="3">
    <location>
        <begin position="32"/>
        <end position="431"/>
    </location>
</feature>
<keyword evidence="5" id="KW-1185">Reference proteome</keyword>
<dbReference type="SUPFAM" id="SSF53720">
    <property type="entry name" value="ALDH-like"/>
    <property type="match status" value="1"/>
</dbReference>
<reference evidence="5" key="1">
    <citation type="submission" date="2016-06" db="EMBL/GenBank/DDBJ databases">
        <authorList>
            <person name="Rodrigo-Torres L."/>
            <person name="Arahal R.D."/>
            <person name="Lucena T."/>
        </authorList>
    </citation>
    <scope>NUCLEOTIDE SEQUENCE [LARGE SCALE GENOMIC DNA]</scope>
    <source>
        <strain evidence="5">CECT8203</strain>
    </source>
</reference>
<evidence type="ECO:0000313" key="4">
    <source>
        <dbReference type="EMBL" id="SNX47304.1"/>
    </source>
</evidence>
<name>A0A240EF41_9VIBR</name>
<accession>A0A240EF41</accession>
<dbReference type="InterPro" id="IPR016161">
    <property type="entry name" value="Ald_DH/histidinol_DH"/>
</dbReference>
<protein>
    <submittedName>
        <fullName evidence="4">Aldehyde-alcohol dehydrogenase</fullName>
    </submittedName>
</protein>
<gene>
    <name evidence="4" type="primary">adhE_1</name>
    <name evidence="4" type="ORF">VTH8203_00905</name>
</gene>
<dbReference type="EMBL" id="OANU01000007">
    <property type="protein sequence ID" value="SNX47304.1"/>
    <property type="molecule type" value="Genomic_DNA"/>
</dbReference>
<keyword evidence="1" id="KW-0560">Oxidoreductase</keyword>
<organism evidence="4 5">
    <name type="scientific">Vibrio thalassae</name>
    <dbReference type="NCBI Taxonomy" id="1243014"/>
    <lineage>
        <taxon>Bacteria</taxon>
        <taxon>Pseudomonadati</taxon>
        <taxon>Pseudomonadota</taxon>
        <taxon>Gammaproteobacteria</taxon>
        <taxon>Vibrionales</taxon>
        <taxon>Vibrionaceae</taxon>
        <taxon>Vibrio</taxon>
    </lineage>
</organism>
<dbReference type="GO" id="GO:0008774">
    <property type="term" value="F:acetaldehyde dehydrogenase (acetylating) activity"/>
    <property type="evidence" value="ECO:0007669"/>
    <property type="project" value="InterPro"/>
</dbReference>
<sequence length="477" mass="50273">MNLLCRSGSPLNTLQKVIKMSFDINNAQGVFETVEAAIEATHKAQVEFYANSTKEGREAILTAIRGAVLAKAEDFAKMVREETKLGRVEDKIAKHQLTAAKTPGTEVLETKVWSGDNGISLEERAPYGVIGAVTPVTNPTETIVNNAISMLASGNAVTFNVHPSSKVVSAVMIDMINKTIVAAGGPANLVTMVKEPTLETLNEIAKSPLVNMLVGTGGPGLVKAILQSGKKGVGAGAGNPPVIVDASANLDLAAAGVYGGASFDNNLLCIGEKEVFVEDSVADEFLAKLEATGAYVLSAEEAEKLTAQILTMDEIDGAKPCTAQEIARVWHPVKQHVGQDAGEILKSIGVESETRLAVMVVENDHPLVHVEQMMPVLPVVRCANIDEAIERAVAAERGNKHSACIYSGNIENVTKFGRAINTTIFAHNGPTLSGVGYNAEGTSTFTIAGPTGEGITNAYSFTRARRFAIAQGGLRIV</sequence>
<dbReference type="Pfam" id="PF00171">
    <property type="entry name" value="Aldedh"/>
    <property type="match status" value="1"/>
</dbReference>
<dbReference type="PIRSF" id="PIRSF036410">
    <property type="entry name" value="EutE_PduP"/>
    <property type="match status" value="1"/>
</dbReference>
<dbReference type="Gene3D" id="3.40.605.10">
    <property type="entry name" value="Aldehyde Dehydrogenase, Chain A, domain 1"/>
    <property type="match status" value="1"/>
</dbReference>
<dbReference type="PANTHER" id="PTHR11699">
    <property type="entry name" value="ALDEHYDE DEHYDROGENASE-RELATED"/>
    <property type="match status" value="1"/>
</dbReference>
<keyword evidence="2" id="KW-0520">NAD</keyword>
<evidence type="ECO:0000256" key="2">
    <source>
        <dbReference type="ARBA" id="ARBA00023027"/>
    </source>
</evidence>
<evidence type="ECO:0000259" key="3">
    <source>
        <dbReference type="Pfam" id="PF00171"/>
    </source>
</evidence>
<dbReference type="Gene3D" id="3.40.309.10">
    <property type="entry name" value="Aldehyde Dehydrogenase, Chain A, domain 2"/>
    <property type="match status" value="1"/>
</dbReference>
<dbReference type="InterPro" id="IPR015590">
    <property type="entry name" value="Aldehyde_DH_dom"/>
</dbReference>
<dbReference type="InterPro" id="IPR016162">
    <property type="entry name" value="Ald_DH_N"/>
</dbReference>